<dbReference type="Proteomes" id="UP000198625">
    <property type="component" value="Unassembled WGS sequence"/>
</dbReference>
<protein>
    <recommendedName>
        <fullName evidence="6">Lipoprotein</fullName>
    </recommendedName>
</protein>
<dbReference type="CDD" id="cd13597">
    <property type="entry name" value="PBP2_lipoprotein_Tp32"/>
    <property type="match status" value="1"/>
</dbReference>
<comment type="similarity">
    <text evidence="6">Belongs to the nlpA lipoprotein family.</text>
</comment>
<keyword evidence="3" id="KW-0472">Membrane</keyword>
<dbReference type="SUPFAM" id="SSF53850">
    <property type="entry name" value="Periplasmic binding protein-like II"/>
    <property type="match status" value="1"/>
</dbReference>
<dbReference type="AlphaFoldDB" id="A0A1H3P7A7"/>
<organism evidence="8 9">
    <name type="scientific">Proteiniborus ethanoligenes</name>
    <dbReference type="NCBI Taxonomy" id="415015"/>
    <lineage>
        <taxon>Bacteria</taxon>
        <taxon>Bacillati</taxon>
        <taxon>Bacillota</taxon>
        <taxon>Clostridia</taxon>
        <taxon>Eubacteriales</taxon>
        <taxon>Proteiniborus</taxon>
    </lineage>
</organism>
<proteinExistence type="inferred from homology"/>
<dbReference type="PANTHER" id="PTHR30429:SF0">
    <property type="entry name" value="METHIONINE-BINDING LIPOPROTEIN METQ"/>
    <property type="match status" value="1"/>
</dbReference>
<dbReference type="PANTHER" id="PTHR30429">
    <property type="entry name" value="D-METHIONINE-BINDING LIPOPROTEIN METQ"/>
    <property type="match status" value="1"/>
</dbReference>
<dbReference type="InterPro" id="IPR004872">
    <property type="entry name" value="Lipoprotein_NlpA"/>
</dbReference>
<keyword evidence="5 6" id="KW-0449">Lipoprotein</keyword>
<dbReference type="Pfam" id="PF03180">
    <property type="entry name" value="Lipoprotein_9"/>
    <property type="match status" value="1"/>
</dbReference>
<dbReference type="PROSITE" id="PS51257">
    <property type="entry name" value="PROKAR_LIPOPROTEIN"/>
    <property type="match status" value="1"/>
</dbReference>
<evidence type="ECO:0000313" key="8">
    <source>
        <dbReference type="EMBL" id="SDY96996.1"/>
    </source>
</evidence>
<gene>
    <name evidence="8" type="ORF">SAMN05660462_01386</name>
</gene>
<dbReference type="PIRSF" id="PIRSF002854">
    <property type="entry name" value="MetQ"/>
    <property type="match status" value="1"/>
</dbReference>
<evidence type="ECO:0000256" key="2">
    <source>
        <dbReference type="ARBA" id="ARBA00022729"/>
    </source>
</evidence>
<name>A0A1H3P7A7_9FIRM</name>
<reference evidence="8 9" key="1">
    <citation type="submission" date="2016-10" db="EMBL/GenBank/DDBJ databases">
        <authorList>
            <person name="de Groot N.N."/>
        </authorList>
    </citation>
    <scope>NUCLEOTIDE SEQUENCE [LARGE SCALE GENOMIC DNA]</scope>
    <source>
        <strain evidence="8 9">DSM 21650</strain>
    </source>
</reference>
<comment type="subcellular location">
    <subcellularLocation>
        <location evidence="1">Membrane</location>
        <topology evidence="1">Lipid-anchor</topology>
    </subcellularLocation>
</comment>
<dbReference type="GO" id="GO:0016020">
    <property type="term" value="C:membrane"/>
    <property type="evidence" value="ECO:0007669"/>
    <property type="project" value="UniProtKB-SubCell"/>
</dbReference>
<dbReference type="STRING" id="415015.SAMN05660462_01386"/>
<evidence type="ECO:0000313" key="9">
    <source>
        <dbReference type="Proteomes" id="UP000198625"/>
    </source>
</evidence>
<evidence type="ECO:0000256" key="3">
    <source>
        <dbReference type="ARBA" id="ARBA00023136"/>
    </source>
</evidence>
<evidence type="ECO:0000256" key="6">
    <source>
        <dbReference type="PIRNR" id="PIRNR002854"/>
    </source>
</evidence>
<evidence type="ECO:0000256" key="1">
    <source>
        <dbReference type="ARBA" id="ARBA00004635"/>
    </source>
</evidence>
<sequence length="267" mass="29398">MKKYLNVLLVIVLLTSVIITGCQPKTGNDKVIIVGATPEPHGEMLNLIKEDLEKEGYELQIIEFTDYVKPNFAVAQKELDANFFQHLPYLLEFNEKNKLDLVSLGNVHIEPMGLYSNKFSDINELKDGATIAIPNDTVNGGRALNLLEDKGFIKLKEGVGLNATENDIVENPKNLIIKPLEAALLPRTLDEVDAALINGNYAIQANLSAAKDAILLERSDSPFANIVAVRKGEESSPKLKALLKALQSEKIKAFIQEKYEGGVIPSF</sequence>
<dbReference type="Gene3D" id="3.40.190.10">
    <property type="entry name" value="Periplasmic binding protein-like II"/>
    <property type="match status" value="2"/>
</dbReference>
<dbReference type="OrthoDB" id="9812878at2"/>
<dbReference type="RefSeq" id="WP_091729045.1">
    <property type="nucleotide sequence ID" value="NZ_FNQE01000013.1"/>
</dbReference>
<feature type="lipid moiety-binding region" description="S-diacylglycerol cysteine" evidence="7">
    <location>
        <position position="22"/>
    </location>
</feature>
<keyword evidence="2" id="KW-0732">Signal</keyword>
<keyword evidence="4" id="KW-0564">Palmitate</keyword>
<evidence type="ECO:0000256" key="5">
    <source>
        <dbReference type="ARBA" id="ARBA00023288"/>
    </source>
</evidence>
<dbReference type="EMBL" id="FNQE01000013">
    <property type="protein sequence ID" value="SDY96996.1"/>
    <property type="molecule type" value="Genomic_DNA"/>
</dbReference>
<evidence type="ECO:0000256" key="7">
    <source>
        <dbReference type="PIRSR" id="PIRSR002854-1"/>
    </source>
</evidence>
<keyword evidence="9" id="KW-1185">Reference proteome</keyword>
<accession>A0A1H3P7A7</accession>
<evidence type="ECO:0000256" key="4">
    <source>
        <dbReference type="ARBA" id="ARBA00023139"/>
    </source>
</evidence>